<dbReference type="PANTHER" id="PTHR23501">
    <property type="entry name" value="MAJOR FACILITATOR SUPERFAMILY"/>
    <property type="match status" value="1"/>
</dbReference>
<dbReference type="InterPro" id="IPR036259">
    <property type="entry name" value="MFS_trans_sf"/>
</dbReference>
<reference evidence="8 9" key="1">
    <citation type="submission" date="2024-09" db="EMBL/GenBank/DDBJ databases">
        <authorList>
            <person name="Sun Q."/>
            <person name="Mori K."/>
        </authorList>
    </citation>
    <scope>NUCLEOTIDE SEQUENCE [LARGE SCALE GENOMIC DNA]</scope>
    <source>
        <strain evidence="8 9">CCM 4839</strain>
    </source>
</reference>
<feature type="transmembrane region" description="Helical" evidence="6">
    <location>
        <begin position="111"/>
        <end position="132"/>
    </location>
</feature>
<evidence type="ECO:0000259" key="7">
    <source>
        <dbReference type="PROSITE" id="PS50850"/>
    </source>
</evidence>
<feature type="transmembrane region" description="Helical" evidence="6">
    <location>
        <begin position="302"/>
        <end position="321"/>
    </location>
</feature>
<evidence type="ECO:0000256" key="3">
    <source>
        <dbReference type="ARBA" id="ARBA00022692"/>
    </source>
</evidence>
<keyword evidence="5 6" id="KW-0472">Membrane</keyword>
<keyword evidence="2" id="KW-0813">Transport</keyword>
<dbReference type="Pfam" id="PF07690">
    <property type="entry name" value="MFS_1"/>
    <property type="match status" value="1"/>
</dbReference>
<comment type="caution">
    <text evidence="8">The sequence shown here is derived from an EMBL/GenBank/DDBJ whole genome shotgun (WGS) entry which is preliminary data.</text>
</comment>
<keyword evidence="9" id="KW-1185">Reference proteome</keyword>
<dbReference type="SUPFAM" id="SSF103473">
    <property type="entry name" value="MFS general substrate transporter"/>
    <property type="match status" value="1"/>
</dbReference>
<dbReference type="PANTHER" id="PTHR23501:SF154">
    <property type="entry name" value="MULTIDRUG-EFFLUX TRANSPORTER RV1634-RELATED"/>
    <property type="match status" value="1"/>
</dbReference>
<evidence type="ECO:0000256" key="4">
    <source>
        <dbReference type="ARBA" id="ARBA00022989"/>
    </source>
</evidence>
<feature type="transmembrane region" description="Helical" evidence="6">
    <location>
        <begin position="430"/>
        <end position="455"/>
    </location>
</feature>
<dbReference type="Gene3D" id="1.20.1250.20">
    <property type="entry name" value="MFS general substrate transporter like domains"/>
    <property type="match status" value="1"/>
</dbReference>
<dbReference type="EMBL" id="JBHLVF010000023">
    <property type="protein sequence ID" value="MFC0392881.1"/>
    <property type="molecule type" value="Genomic_DNA"/>
</dbReference>
<feature type="transmembrane region" description="Helical" evidence="6">
    <location>
        <begin position="87"/>
        <end position="105"/>
    </location>
</feature>
<feature type="transmembrane region" description="Helical" evidence="6">
    <location>
        <begin position="268"/>
        <end position="290"/>
    </location>
</feature>
<keyword evidence="4 6" id="KW-1133">Transmembrane helix</keyword>
<accession>A0ABV6JAH0</accession>
<evidence type="ECO:0000256" key="1">
    <source>
        <dbReference type="ARBA" id="ARBA00004651"/>
    </source>
</evidence>
<feature type="transmembrane region" description="Helical" evidence="6">
    <location>
        <begin position="213"/>
        <end position="232"/>
    </location>
</feature>
<evidence type="ECO:0000313" key="8">
    <source>
        <dbReference type="EMBL" id="MFC0392881.1"/>
    </source>
</evidence>
<dbReference type="InterPro" id="IPR020846">
    <property type="entry name" value="MFS_dom"/>
</dbReference>
<comment type="subcellular location">
    <subcellularLocation>
        <location evidence="1">Cell membrane</location>
        <topology evidence="1">Multi-pass membrane protein</topology>
    </subcellularLocation>
</comment>
<sequence length="462" mass="48928">MTSTTTGSTKVSIFDAPYRALTIGIILAVTTVAFEGLAITTIAPKLAQQLNGLQLYGWIFTAFMLSQIIGTMVMGKQVDKRGVFKPFVWAIGLFVVGIVIAALSYNMLMLIAGRAFQGFGAGSIITCVYYSITLSYPDALRTKILAAFSSAYILPALIGPYFAGVLAEFVSWRFVFWFVLPLIALAVFLTLPTFRNIKAIKHAPDQKGTHTEIYAVLIAIGTGLLLTGLGMITDWKGIILAIVGAVVMIQPLRKLLPEGSFRVKRGLAATILTRGLYFACYIAAESYVVLAFTELKGYSSDIAGLIIAGGSLAWSFAAWLQSKLDEKDGGSGREKRVIVGIGIMIVGIAMVITTIGWPGGGIALAVMSQILAGFGMGLSNPTTGAIALQHASSGKEGEVSSNIQFIDAFGPGLSIGIGGALIAISESLEMGIYTGIMLAISIQLVFLLLSFAAAFRIKTKGS</sequence>
<organism evidence="8 9">
    <name type="scientific">Paenibacillus mendelii</name>
    <dbReference type="NCBI Taxonomy" id="206163"/>
    <lineage>
        <taxon>Bacteria</taxon>
        <taxon>Bacillati</taxon>
        <taxon>Bacillota</taxon>
        <taxon>Bacilli</taxon>
        <taxon>Bacillales</taxon>
        <taxon>Paenibacillaceae</taxon>
        <taxon>Paenibacillus</taxon>
    </lineage>
</organism>
<dbReference type="RefSeq" id="WP_204818700.1">
    <property type="nucleotide sequence ID" value="NZ_JANHOF010000005.1"/>
</dbReference>
<gene>
    <name evidence="8" type="ORF">ACFFJ8_16030</name>
</gene>
<evidence type="ECO:0000256" key="2">
    <source>
        <dbReference type="ARBA" id="ARBA00022448"/>
    </source>
</evidence>
<feature type="transmembrane region" description="Helical" evidence="6">
    <location>
        <begin position="20"/>
        <end position="43"/>
    </location>
</feature>
<dbReference type="PROSITE" id="PS50850">
    <property type="entry name" value="MFS"/>
    <property type="match status" value="1"/>
</dbReference>
<dbReference type="Proteomes" id="UP001589818">
    <property type="component" value="Unassembled WGS sequence"/>
</dbReference>
<evidence type="ECO:0000256" key="5">
    <source>
        <dbReference type="ARBA" id="ARBA00023136"/>
    </source>
</evidence>
<feature type="transmembrane region" description="Helical" evidence="6">
    <location>
        <begin position="403"/>
        <end position="424"/>
    </location>
</feature>
<proteinExistence type="predicted"/>
<dbReference type="InterPro" id="IPR011701">
    <property type="entry name" value="MFS"/>
</dbReference>
<feature type="transmembrane region" description="Helical" evidence="6">
    <location>
        <begin position="55"/>
        <end position="75"/>
    </location>
</feature>
<feature type="domain" description="Major facilitator superfamily (MFS) profile" evidence="7">
    <location>
        <begin position="21"/>
        <end position="453"/>
    </location>
</feature>
<feature type="transmembrane region" description="Helical" evidence="6">
    <location>
        <begin position="238"/>
        <end position="256"/>
    </location>
</feature>
<name>A0ABV6JAH0_9BACL</name>
<feature type="transmembrane region" description="Helical" evidence="6">
    <location>
        <begin position="144"/>
        <end position="162"/>
    </location>
</feature>
<feature type="transmembrane region" description="Helical" evidence="6">
    <location>
        <begin position="174"/>
        <end position="192"/>
    </location>
</feature>
<evidence type="ECO:0000313" key="9">
    <source>
        <dbReference type="Proteomes" id="UP001589818"/>
    </source>
</evidence>
<protein>
    <submittedName>
        <fullName evidence="8">MFS transporter</fullName>
    </submittedName>
</protein>
<keyword evidence="3 6" id="KW-0812">Transmembrane</keyword>
<feature type="transmembrane region" description="Helical" evidence="6">
    <location>
        <begin position="337"/>
        <end position="356"/>
    </location>
</feature>
<evidence type="ECO:0000256" key="6">
    <source>
        <dbReference type="SAM" id="Phobius"/>
    </source>
</evidence>